<dbReference type="Pfam" id="PF08877">
    <property type="entry name" value="MepB-like"/>
    <property type="match status" value="1"/>
</dbReference>
<reference evidence="1 2" key="1">
    <citation type="submission" date="2017-05" db="EMBL/GenBank/DDBJ databases">
        <title>Vagococcus spp. assemblies.</title>
        <authorList>
            <person name="Gulvik C.A."/>
        </authorList>
    </citation>
    <scope>NUCLEOTIDE SEQUENCE [LARGE SCALE GENOMIC DNA]</scope>
    <source>
        <strain evidence="1 2">SS1995</strain>
    </source>
</reference>
<gene>
    <name evidence="1" type="ORF">CBF37_01420</name>
</gene>
<keyword evidence="2" id="KW-1185">Reference proteome</keyword>
<dbReference type="AlphaFoldDB" id="A0A430A2M5"/>
<dbReference type="Proteomes" id="UP000287857">
    <property type="component" value="Unassembled WGS sequence"/>
</dbReference>
<evidence type="ECO:0008006" key="3">
    <source>
        <dbReference type="Google" id="ProtNLM"/>
    </source>
</evidence>
<dbReference type="InterPro" id="IPR011235">
    <property type="entry name" value="MepB-like"/>
</dbReference>
<evidence type="ECO:0000313" key="1">
    <source>
        <dbReference type="EMBL" id="RSU00698.1"/>
    </source>
</evidence>
<protein>
    <recommendedName>
        <fullName evidence="3">MepB protein</fullName>
    </recommendedName>
</protein>
<sequence length="144" mass="17388">MISLNLINHFFNPRNIIKEEQNEEYEGVIFEKDNLKYRSRLAKKTTKKNGYFVVFWEKDEFKKNKAYSFENAPDFTLVWIADQNRKGLFKFPKKILLDKKILRNDNQKGKMGIRVYTNWDTDLNTTAKKTQDWQKDYFTELSQL</sequence>
<dbReference type="OrthoDB" id="4954833at2"/>
<dbReference type="PIRSF" id="PIRSF032285">
    <property type="entry name" value="UCP032285"/>
    <property type="match status" value="1"/>
</dbReference>
<name>A0A430A2M5_9ENTE</name>
<dbReference type="InterPro" id="IPR038231">
    <property type="entry name" value="MepB-like_sf"/>
</dbReference>
<comment type="caution">
    <text evidence="1">The sequence shown here is derived from an EMBL/GenBank/DDBJ whole genome shotgun (WGS) entry which is preliminary data.</text>
</comment>
<organism evidence="1 2">
    <name type="scientific">Vagococcus vulneris</name>
    <dbReference type="NCBI Taxonomy" id="1977869"/>
    <lineage>
        <taxon>Bacteria</taxon>
        <taxon>Bacillati</taxon>
        <taxon>Bacillota</taxon>
        <taxon>Bacilli</taxon>
        <taxon>Lactobacillales</taxon>
        <taxon>Enterococcaceae</taxon>
        <taxon>Vagococcus</taxon>
    </lineage>
</organism>
<evidence type="ECO:0000313" key="2">
    <source>
        <dbReference type="Proteomes" id="UP000287857"/>
    </source>
</evidence>
<dbReference type="Gene3D" id="3.40.1350.140">
    <property type="entry name" value="MepB-like"/>
    <property type="match status" value="1"/>
</dbReference>
<accession>A0A430A2M5</accession>
<dbReference type="RefSeq" id="WP_125982936.1">
    <property type="nucleotide sequence ID" value="NZ_NGJS01000001.1"/>
</dbReference>
<dbReference type="EMBL" id="NGJS01000001">
    <property type="protein sequence ID" value="RSU00698.1"/>
    <property type="molecule type" value="Genomic_DNA"/>
</dbReference>
<proteinExistence type="predicted"/>